<dbReference type="Gene3D" id="1.20.1720.10">
    <property type="entry name" value="Multidrug resistance protein D"/>
    <property type="match status" value="1"/>
</dbReference>
<evidence type="ECO:0000256" key="5">
    <source>
        <dbReference type="ARBA" id="ARBA00022692"/>
    </source>
</evidence>
<dbReference type="NCBIfam" id="TIGR00711">
    <property type="entry name" value="efflux_EmrB"/>
    <property type="match status" value="1"/>
</dbReference>
<dbReference type="EMBL" id="JBHUCX010000020">
    <property type="protein sequence ID" value="MFD1674378.1"/>
    <property type="molecule type" value="Genomic_DNA"/>
</dbReference>
<dbReference type="Proteomes" id="UP001597079">
    <property type="component" value="Unassembled WGS sequence"/>
</dbReference>
<dbReference type="PANTHER" id="PTHR42718">
    <property type="entry name" value="MAJOR FACILITATOR SUPERFAMILY MULTIDRUG TRANSPORTER MFSC"/>
    <property type="match status" value="1"/>
</dbReference>
<dbReference type="SUPFAM" id="SSF103473">
    <property type="entry name" value="MFS general substrate transporter"/>
    <property type="match status" value="1"/>
</dbReference>
<dbReference type="PANTHER" id="PTHR42718:SF9">
    <property type="entry name" value="MAJOR FACILITATOR SUPERFAMILY MULTIDRUG TRANSPORTER MFSC"/>
    <property type="match status" value="1"/>
</dbReference>
<evidence type="ECO:0000313" key="11">
    <source>
        <dbReference type="Proteomes" id="UP001597079"/>
    </source>
</evidence>
<comment type="subcellular location">
    <subcellularLocation>
        <location evidence="1">Cell membrane</location>
        <topology evidence="1">Multi-pass membrane protein</topology>
    </subcellularLocation>
</comment>
<feature type="transmembrane region" description="Helical" evidence="8">
    <location>
        <begin position="277"/>
        <end position="298"/>
    </location>
</feature>
<organism evidence="10 11">
    <name type="scientific">Alicyclobacillus fodiniaquatilis</name>
    <dbReference type="NCBI Taxonomy" id="1661150"/>
    <lineage>
        <taxon>Bacteria</taxon>
        <taxon>Bacillati</taxon>
        <taxon>Bacillota</taxon>
        <taxon>Bacilli</taxon>
        <taxon>Bacillales</taxon>
        <taxon>Alicyclobacillaceae</taxon>
        <taxon>Alicyclobacillus</taxon>
    </lineage>
</organism>
<dbReference type="PRINTS" id="PR01036">
    <property type="entry name" value="TCRTETB"/>
</dbReference>
<dbReference type="CDD" id="cd17503">
    <property type="entry name" value="MFS_LmrB_MDR_like"/>
    <property type="match status" value="1"/>
</dbReference>
<feature type="transmembrane region" description="Helical" evidence="8">
    <location>
        <begin position="239"/>
        <end position="256"/>
    </location>
</feature>
<dbReference type="PROSITE" id="PS50850">
    <property type="entry name" value="MFS"/>
    <property type="match status" value="1"/>
</dbReference>
<evidence type="ECO:0000256" key="8">
    <source>
        <dbReference type="SAM" id="Phobius"/>
    </source>
</evidence>
<feature type="transmembrane region" description="Helical" evidence="8">
    <location>
        <begin position="86"/>
        <end position="105"/>
    </location>
</feature>
<feature type="transmembrane region" description="Helical" evidence="8">
    <location>
        <begin position="111"/>
        <end position="136"/>
    </location>
</feature>
<dbReference type="InterPro" id="IPR020846">
    <property type="entry name" value="MFS_dom"/>
</dbReference>
<evidence type="ECO:0000256" key="6">
    <source>
        <dbReference type="ARBA" id="ARBA00022989"/>
    </source>
</evidence>
<reference evidence="11" key="1">
    <citation type="journal article" date="2019" name="Int. J. Syst. Evol. Microbiol.">
        <title>The Global Catalogue of Microorganisms (GCM) 10K type strain sequencing project: providing services to taxonomists for standard genome sequencing and annotation.</title>
        <authorList>
            <consortium name="The Broad Institute Genomics Platform"/>
            <consortium name="The Broad Institute Genome Sequencing Center for Infectious Disease"/>
            <person name="Wu L."/>
            <person name="Ma J."/>
        </authorList>
    </citation>
    <scope>NUCLEOTIDE SEQUENCE [LARGE SCALE GENOMIC DNA]</scope>
    <source>
        <strain evidence="11">CGMCC 1.12286</strain>
    </source>
</reference>
<feature type="domain" description="Major facilitator superfamily (MFS) profile" evidence="9">
    <location>
        <begin position="20"/>
        <end position="512"/>
    </location>
</feature>
<gene>
    <name evidence="10" type="ORF">ACFSB2_06620</name>
</gene>
<dbReference type="RefSeq" id="WP_377942249.1">
    <property type="nucleotide sequence ID" value="NZ_JBHUCX010000020.1"/>
</dbReference>
<feature type="transmembrane region" description="Helical" evidence="8">
    <location>
        <begin position="205"/>
        <end position="224"/>
    </location>
</feature>
<accession>A0ABW4JGA5</accession>
<dbReference type="Gene3D" id="1.20.1250.20">
    <property type="entry name" value="MFS general substrate transporter like domains"/>
    <property type="match status" value="1"/>
</dbReference>
<keyword evidence="5 8" id="KW-0812">Transmembrane</keyword>
<name>A0ABW4JGA5_9BACL</name>
<comment type="caution">
    <text evidence="10">The sequence shown here is derived from an EMBL/GenBank/DDBJ whole genome shotgun (WGS) entry which is preliminary data.</text>
</comment>
<proteinExistence type="inferred from homology"/>
<feature type="transmembrane region" description="Helical" evidence="8">
    <location>
        <begin position="310"/>
        <end position="327"/>
    </location>
</feature>
<protein>
    <submittedName>
        <fullName evidence="10">DHA2 family efflux MFS transporter permease subunit</fullName>
    </submittedName>
</protein>
<evidence type="ECO:0000259" key="9">
    <source>
        <dbReference type="PROSITE" id="PS50850"/>
    </source>
</evidence>
<evidence type="ECO:0000256" key="3">
    <source>
        <dbReference type="ARBA" id="ARBA00022448"/>
    </source>
</evidence>
<feature type="transmembrane region" description="Helical" evidence="8">
    <location>
        <begin position="21"/>
        <end position="43"/>
    </location>
</feature>
<evidence type="ECO:0000256" key="1">
    <source>
        <dbReference type="ARBA" id="ARBA00004651"/>
    </source>
</evidence>
<dbReference type="Pfam" id="PF07690">
    <property type="entry name" value="MFS_1"/>
    <property type="match status" value="1"/>
</dbReference>
<feature type="transmembrane region" description="Helical" evidence="8">
    <location>
        <begin position="489"/>
        <end position="507"/>
    </location>
</feature>
<feature type="transmembrane region" description="Helical" evidence="8">
    <location>
        <begin position="55"/>
        <end position="74"/>
    </location>
</feature>
<evidence type="ECO:0000256" key="2">
    <source>
        <dbReference type="ARBA" id="ARBA00008537"/>
    </source>
</evidence>
<keyword evidence="11" id="KW-1185">Reference proteome</keyword>
<keyword evidence="7 8" id="KW-0472">Membrane</keyword>
<keyword evidence="6 8" id="KW-1133">Transmembrane helix</keyword>
<feature type="transmembrane region" description="Helical" evidence="8">
    <location>
        <begin position="143"/>
        <end position="162"/>
    </location>
</feature>
<feature type="transmembrane region" description="Helical" evidence="8">
    <location>
        <begin position="339"/>
        <end position="359"/>
    </location>
</feature>
<evidence type="ECO:0000256" key="7">
    <source>
        <dbReference type="ARBA" id="ARBA00023136"/>
    </source>
</evidence>
<evidence type="ECO:0000313" key="10">
    <source>
        <dbReference type="EMBL" id="MFD1674378.1"/>
    </source>
</evidence>
<dbReference type="InterPro" id="IPR004638">
    <property type="entry name" value="EmrB-like"/>
</dbReference>
<dbReference type="InterPro" id="IPR011701">
    <property type="entry name" value="MFS"/>
</dbReference>
<keyword evidence="3" id="KW-0813">Transport</keyword>
<dbReference type="InterPro" id="IPR036259">
    <property type="entry name" value="MFS_trans_sf"/>
</dbReference>
<evidence type="ECO:0000256" key="4">
    <source>
        <dbReference type="ARBA" id="ARBA00022475"/>
    </source>
</evidence>
<sequence length="531" mass="57586">MAETAAPVYEIERIKSPALQMTIIILGVFMAILDTSVVNVAVPKMETALDASTDQIQWVVTAYMLVLGMLIPISGWLTDKFGAKKVFLFALTTFTIGSALCGISWDLASIITFRILQALGGALMQPVAMAMIFRIFPPNRRGTVMGIFGIAMMAAPAFGPALSGYLVDYWSWRFIFYINVPIGIVAVILGVFTMHEFPHGTKGKFDTLGFIFTVVGFGSLLYGFNKVSSDGWSSAQVETFLWGGIICLFILVLIELNVKNPMIQLQVLKNYQFSMSLLLVSVVSISMFVGIFFLPLYLQNIRGFTAVRTGLFMTPAALASAIIMPISGRLFDRIGARPLGAVGLAIVTLATLGFTTLSVNTSSSTIQWLYIARSAGVGMAMMPIMTAGMNTVPFELTSQGTAMSNTVRQVASSLGTAILTTYMTTQSKISAAHMSWQVTPASSSGQYLLRIQQTLQAQGMSLQAAKASALSMISDLIQEKAFVVGMNDAFMVATLLTAFGVIVVLFYSSKKGKERRRNKSAEPKKDQLLLE</sequence>
<feature type="transmembrane region" description="Helical" evidence="8">
    <location>
        <begin position="174"/>
        <end position="193"/>
    </location>
</feature>
<comment type="similarity">
    <text evidence="2">Belongs to the major facilitator superfamily. EmrB family.</text>
</comment>
<keyword evidence="4" id="KW-1003">Cell membrane</keyword>